<dbReference type="EnsemblMetazoa" id="PPAI013103-RA">
    <property type="protein sequence ID" value="PPAI013103-PA"/>
    <property type="gene ID" value="PPAI013103"/>
</dbReference>
<comment type="function">
    <text evidence="6">Gustatory receptor which mediates acceptance or avoidance behavior, depending on its substrates.</text>
</comment>
<dbReference type="GO" id="GO:0005886">
    <property type="term" value="C:plasma membrane"/>
    <property type="evidence" value="ECO:0007669"/>
    <property type="project" value="UniProtKB-SubCell"/>
</dbReference>
<keyword evidence="8" id="KW-1185">Reference proteome</keyword>
<comment type="subcellular location">
    <subcellularLocation>
        <location evidence="1 6">Cell membrane</location>
        <topology evidence="1 6">Multi-pass membrane protein</topology>
    </subcellularLocation>
</comment>
<protein>
    <recommendedName>
        <fullName evidence="6">Gustatory receptor</fullName>
    </recommendedName>
</protein>
<keyword evidence="6" id="KW-0807">Transducer</keyword>
<dbReference type="VEuPathDB" id="VectorBase:PPAI013103"/>
<keyword evidence="2 6" id="KW-1003">Cell membrane</keyword>
<evidence type="ECO:0000256" key="5">
    <source>
        <dbReference type="ARBA" id="ARBA00023136"/>
    </source>
</evidence>
<keyword evidence="6" id="KW-0675">Receptor</keyword>
<feature type="transmembrane region" description="Helical" evidence="6">
    <location>
        <begin position="42"/>
        <end position="63"/>
    </location>
</feature>
<feature type="transmembrane region" description="Helical" evidence="6">
    <location>
        <begin position="333"/>
        <end position="357"/>
    </location>
</feature>
<dbReference type="GO" id="GO:0050909">
    <property type="term" value="P:sensory perception of taste"/>
    <property type="evidence" value="ECO:0007669"/>
    <property type="project" value="InterPro"/>
</dbReference>
<evidence type="ECO:0000313" key="7">
    <source>
        <dbReference type="EnsemblMetazoa" id="PPAI013103-PA"/>
    </source>
</evidence>
<feature type="transmembrane region" description="Helical" evidence="6">
    <location>
        <begin position="299"/>
        <end position="321"/>
    </location>
</feature>
<proteinExistence type="inferred from homology"/>
<dbReference type="Proteomes" id="UP000092462">
    <property type="component" value="Unassembled WGS sequence"/>
</dbReference>
<keyword evidence="5 6" id="KW-0472">Membrane</keyword>
<sequence length="396" mass="45264">MWSVVCFNLGIRSLYVVSRAVGLAPISVNFENFSVEKGDQLISLWSVLLFIPLLIVYPISWYPVSSMPHVASLTSEHPDESSITGMGNISWTVQYTTGYVVLFMISIMQIGRRREDTVEFLRGIVTLYHKLQSILPNTSSNYQQQRRPPIQTALCKNLVALFLFKSILFEMILLIATWFNLNSHFENTLTLSAFLHSFVTLFPSLLLAILSNGFYGASLLLAFYLMSLNGKLLRIGEKLSSATMLSQSAHGDDGKGHRHALHPHHHQLHFSDEIDEIAILYEKVLNYVQKLHMYSTFSVLLIITQSFMNIIVELFLIYLALATEYTNTNYSHIAIELSFVILHYLQIFFVVQASVMIQKQFSILKFICCKICLKTSFWCSEINCNTYLNFYNSILD</sequence>
<feature type="transmembrane region" description="Helical" evidence="6">
    <location>
        <begin position="83"/>
        <end position="105"/>
    </location>
</feature>
<dbReference type="Pfam" id="PF08395">
    <property type="entry name" value="7tm_7"/>
    <property type="match status" value="1"/>
</dbReference>
<organism evidence="7 8">
    <name type="scientific">Phlebotomus papatasi</name>
    <name type="common">Sandfly</name>
    <dbReference type="NCBI Taxonomy" id="29031"/>
    <lineage>
        <taxon>Eukaryota</taxon>
        <taxon>Metazoa</taxon>
        <taxon>Ecdysozoa</taxon>
        <taxon>Arthropoda</taxon>
        <taxon>Hexapoda</taxon>
        <taxon>Insecta</taxon>
        <taxon>Pterygota</taxon>
        <taxon>Neoptera</taxon>
        <taxon>Endopterygota</taxon>
        <taxon>Diptera</taxon>
        <taxon>Nematocera</taxon>
        <taxon>Psychodoidea</taxon>
        <taxon>Psychodidae</taxon>
        <taxon>Phlebotomus</taxon>
        <taxon>Phlebotomus</taxon>
    </lineage>
</organism>
<dbReference type="AlphaFoldDB" id="A0A240SYT8"/>
<comment type="similarity">
    <text evidence="6">Belongs to the insect chemoreceptor superfamily. Gustatory receptor (GR) family.</text>
</comment>
<evidence type="ECO:0000256" key="4">
    <source>
        <dbReference type="ARBA" id="ARBA00022989"/>
    </source>
</evidence>
<accession>A0A240SYT8</accession>
<keyword evidence="4 6" id="KW-1133">Transmembrane helix</keyword>
<name>A0A240SYT8_PHLPP</name>
<dbReference type="GO" id="GO:0007165">
    <property type="term" value="P:signal transduction"/>
    <property type="evidence" value="ECO:0007669"/>
    <property type="project" value="UniProtKB-KW"/>
</dbReference>
<evidence type="ECO:0000256" key="2">
    <source>
        <dbReference type="ARBA" id="ARBA00022475"/>
    </source>
</evidence>
<dbReference type="InterPro" id="IPR013604">
    <property type="entry name" value="7TM_chemorcpt"/>
</dbReference>
<evidence type="ECO:0000256" key="1">
    <source>
        <dbReference type="ARBA" id="ARBA00004651"/>
    </source>
</evidence>
<comment type="caution">
    <text evidence="6">Lacks conserved residue(s) required for the propagation of feature annotation.</text>
</comment>
<reference evidence="7" key="1">
    <citation type="submission" date="2022-08" db="UniProtKB">
        <authorList>
            <consortium name="EnsemblMetazoa"/>
        </authorList>
    </citation>
    <scope>IDENTIFICATION</scope>
    <source>
        <strain evidence="7">Israel</strain>
    </source>
</reference>
<keyword evidence="3 6" id="KW-0812">Transmembrane</keyword>
<evidence type="ECO:0000256" key="3">
    <source>
        <dbReference type="ARBA" id="ARBA00022692"/>
    </source>
</evidence>
<evidence type="ECO:0000256" key="6">
    <source>
        <dbReference type="RuleBase" id="RU363108"/>
    </source>
</evidence>
<feature type="transmembrane region" description="Helical" evidence="6">
    <location>
        <begin position="158"/>
        <end position="181"/>
    </location>
</feature>
<dbReference type="EMBL" id="AJVK01010820">
    <property type="status" value="NOT_ANNOTATED_CDS"/>
    <property type="molecule type" value="Genomic_DNA"/>
</dbReference>
<evidence type="ECO:0000313" key="8">
    <source>
        <dbReference type="Proteomes" id="UP000092462"/>
    </source>
</evidence>
<feature type="transmembrane region" description="Helical" evidence="6">
    <location>
        <begin position="201"/>
        <end position="225"/>
    </location>
</feature>